<dbReference type="Proteomes" id="UP000717585">
    <property type="component" value="Unassembled WGS sequence"/>
</dbReference>
<proteinExistence type="predicted"/>
<dbReference type="EMBL" id="JAHDYR010000062">
    <property type="protein sequence ID" value="KAG9390988.1"/>
    <property type="molecule type" value="Genomic_DNA"/>
</dbReference>
<sequence>MPAAAHQTRLSASSIAKLQLSTPPWPATPSGNEENKETDVIARQKRALGMIGLSKQQAARLTAIAVDTKPLRCRRYSHSDHNPALARPLPPLRRKSLSYVADGENRHMFDISSSIPHQHTYDRRAIKFRVADSPRRKSVPDARKEPGRSILKDSADALSDGVWSASSSELEDDADIDSTPRAPRSPSRLHSFLDEEARSSVALSDSPPAVVVSQAPDPHPSGLGLKKLLRAVVSMARAALDMLIM</sequence>
<name>A0A8J6AQG0_9EUKA</name>
<keyword evidence="3" id="KW-1185">Reference proteome</keyword>
<evidence type="ECO:0000313" key="3">
    <source>
        <dbReference type="Proteomes" id="UP000717585"/>
    </source>
</evidence>
<accession>A0A8J6AQG0</accession>
<organism evidence="2 3">
    <name type="scientific">Carpediemonas membranifera</name>
    <dbReference type="NCBI Taxonomy" id="201153"/>
    <lineage>
        <taxon>Eukaryota</taxon>
        <taxon>Metamonada</taxon>
        <taxon>Carpediemonas-like organisms</taxon>
        <taxon>Carpediemonas</taxon>
    </lineage>
</organism>
<feature type="compositionally biased region" description="Basic and acidic residues" evidence="1">
    <location>
        <begin position="131"/>
        <end position="155"/>
    </location>
</feature>
<feature type="region of interest" description="Disordered" evidence="1">
    <location>
        <begin position="1"/>
        <end position="37"/>
    </location>
</feature>
<protein>
    <submittedName>
        <fullName evidence="2">Uncharacterized protein</fullName>
    </submittedName>
</protein>
<comment type="caution">
    <text evidence="2">The sequence shown here is derived from an EMBL/GenBank/DDBJ whole genome shotgun (WGS) entry which is preliminary data.</text>
</comment>
<feature type="region of interest" description="Disordered" evidence="1">
    <location>
        <begin position="131"/>
        <end position="188"/>
    </location>
</feature>
<reference evidence="2" key="1">
    <citation type="submission" date="2021-05" db="EMBL/GenBank/DDBJ databases">
        <title>A free-living protist that lacks canonical eukaryotic 1 DNA replication and segregation systems.</title>
        <authorList>
            <person name="Salas-Leiva D.E."/>
            <person name="Tromer E.C."/>
            <person name="Curtis B.A."/>
            <person name="Jerlstrom-Hultqvist J."/>
            <person name="Kolisko M."/>
            <person name="Yi Z."/>
            <person name="Salas-Leiva J.S."/>
            <person name="Gallot-Lavallee L."/>
            <person name="Kops G.J.P.L."/>
            <person name="Archibald J.M."/>
            <person name="Simpson A.G.B."/>
            <person name="Roger A.J."/>
        </authorList>
    </citation>
    <scope>NUCLEOTIDE SEQUENCE</scope>
    <source>
        <strain evidence="2">BICM</strain>
    </source>
</reference>
<feature type="region of interest" description="Disordered" evidence="1">
    <location>
        <begin position="203"/>
        <end position="222"/>
    </location>
</feature>
<evidence type="ECO:0000256" key="1">
    <source>
        <dbReference type="SAM" id="MobiDB-lite"/>
    </source>
</evidence>
<gene>
    <name evidence="2" type="ORF">J8273_7262</name>
</gene>
<dbReference type="AlphaFoldDB" id="A0A8J6AQG0"/>
<feature type="compositionally biased region" description="Polar residues" evidence="1">
    <location>
        <begin position="8"/>
        <end position="22"/>
    </location>
</feature>
<evidence type="ECO:0000313" key="2">
    <source>
        <dbReference type="EMBL" id="KAG9390988.1"/>
    </source>
</evidence>